<dbReference type="EMBL" id="MDYO01000136">
    <property type="protein sequence ID" value="OQD83910.1"/>
    <property type="molecule type" value="Genomic_DNA"/>
</dbReference>
<evidence type="ECO:0000256" key="1">
    <source>
        <dbReference type="SAM" id="MobiDB-lite"/>
    </source>
</evidence>
<proteinExistence type="predicted"/>
<keyword evidence="3" id="KW-1185">Reference proteome</keyword>
<dbReference type="Proteomes" id="UP000191612">
    <property type="component" value="Unassembled WGS sequence"/>
</dbReference>
<evidence type="ECO:0000313" key="3">
    <source>
        <dbReference type="Proteomes" id="UP000191612"/>
    </source>
</evidence>
<dbReference type="STRING" id="60172.A0A1V6Q3R9"/>
<protein>
    <submittedName>
        <fullName evidence="2">Uncharacterized protein</fullName>
    </submittedName>
</protein>
<feature type="compositionally biased region" description="Acidic residues" evidence="1">
    <location>
        <begin position="94"/>
        <end position="105"/>
    </location>
</feature>
<accession>A0A1V6Q3R9</accession>
<feature type="compositionally biased region" description="Acidic residues" evidence="1">
    <location>
        <begin position="114"/>
        <end position="125"/>
    </location>
</feature>
<organism evidence="2 3">
    <name type="scientific">Penicillium solitum</name>
    <dbReference type="NCBI Taxonomy" id="60172"/>
    <lineage>
        <taxon>Eukaryota</taxon>
        <taxon>Fungi</taxon>
        <taxon>Dikarya</taxon>
        <taxon>Ascomycota</taxon>
        <taxon>Pezizomycotina</taxon>
        <taxon>Eurotiomycetes</taxon>
        <taxon>Eurotiomycetidae</taxon>
        <taxon>Eurotiales</taxon>
        <taxon>Aspergillaceae</taxon>
        <taxon>Penicillium</taxon>
    </lineage>
</organism>
<sequence length="163" mass="17805">MSLVHQLWLSQTSTFLQPGQSSTLVHVSSFQATITNPSSTILIEDDELRPSWRSANSQVQRTSPRTSPEILIEPNDATSDDGEDTDKVDKVDTDAFDTEEVDVSAEDISPTDIPVEDISAEDVSAEDVSAKDVPAEEVGNENGMLEAVYELPTFNPLYNLHPA</sequence>
<evidence type="ECO:0000313" key="2">
    <source>
        <dbReference type="EMBL" id="OQD83910.1"/>
    </source>
</evidence>
<reference evidence="3" key="1">
    <citation type="journal article" date="2017" name="Nat. Microbiol.">
        <title>Global analysis of biosynthetic gene clusters reveals vast potential of secondary metabolite production in Penicillium species.</title>
        <authorList>
            <person name="Nielsen J.C."/>
            <person name="Grijseels S."/>
            <person name="Prigent S."/>
            <person name="Ji B."/>
            <person name="Dainat J."/>
            <person name="Nielsen K.F."/>
            <person name="Frisvad J.C."/>
            <person name="Workman M."/>
            <person name="Nielsen J."/>
        </authorList>
    </citation>
    <scope>NUCLEOTIDE SEQUENCE [LARGE SCALE GENOMIC DNA]</scope>
    <source>
        <strain evidence="3">IBT 29525</strain>
    </source>
</reference>
<gene>
    <name evidence="2" type="ORF">PENSOL_c137G01906</name>
</gene>
<comment type="caution">
    <text evidence="2">The sequence shown here is derived from an EMBL/GenBank/DDBJ whole genome shotgun (WGS) entry which is preliminary data.</text>
</comment>
<feature type="compositionally biased region" description="Polar residues" evidence="1">
    <location>
        <begin position="53"/>
        <end position="66"/>
    </location>
</feature>
<feature type="region of interest" description="Disordered" evidence="1">
    <location>
        <begin position="48"/>
        <end position="134"/>
    </location>
</feature>
<name>A0A1V6Q3R9_9EURO</name>
<dbReference type="AlphaFoldDB" id="A0A1V6Q3R9"/>